<evidence type="ECO:0000259" key="1">
    <source>
        <dbReference type="Pfam" id="PF11827"/>
    </source>
</evidence>
<organism evidence="2 3">
    <name type="scientific">Pedobacter hiemivivus</name>
    <dbReference type="NCBI Taxonomy" id="2530454"/>
    <lineage>
        <taxon>Bacteria</taxon>
        <taxon>Pseudomonadati</taxon>
        <taxon>Bacteroidota</taxon>
        <taxon>Sphingobacteriia</taxon>
        <taxon>Sphingobacteriales</taxon>
        <taxon>Sphingobacteriaceae</taxon>
        <taxon>Pedobacter</taxon>
    </lineage>
</organism>
<reference evidence="2 3" key="1">
    <citation type="submission" date="2019-04" db="EMBL/GenBank/DDBJ databases">
        <title>Pedobacter sp. RP-1-16 sp. nov., isolated from Arctic soil.</title>
        <authorList>
            <person name="Dahal R.H."/>
            <person name="Kim D.-U."/>
        </authorList>
    </citation>
    <scope>NUCLEOTIDE SEQUENCE [LARGE SCALE GENOMIC DNA]</scope>
    <source>
        <strain evidence="2 3">RP-1-16</strain>
    </source>
</reference>
<evidence type="ECO:0000313" key="2">
    <source>
        <dbReference type="EMBL" id="TKC64114.1"/>
    </source>
</evidence>
<dbReference type="InterPro" id="IPR021782">
    <property type="entry name" value="DUF3347"/>
</dbReference>
<accession>A0A4U1GJL5</accession>
<sequence length="177" mass="19183">MRKYLAVMLITGVVSCTNTDQKVAGNSDTTSKAVETGTAGVELKDTKVQAIYNGYIALKDALVSTKFEDAQKTASVLKTDLANYKGCESTSLIADKIATAKDIKAQRKEFTSLSQDVIALFKHADVVKGSIFVQHCPMANNGDGGDWLSGEQKIQNPYYGDEMMECGRVLEEIKSAK</sequence>
<name>A0A4U1GJL5_9SPHI</name>
<dbReference type="Proteomes" id="UP000309594">
    <property type="component" value="Unassembled WGS sequence"/>
</dbReference>
<dbReference type="AlphaFoldDB" id="A0A4U1GJL5"/>
<dbReference type="PROSITE" id="PS51257">
    <property type="entry name" value="PROKAR_LIPOPROTEIN"/>
    <property type="match status" value="1"/>
</dbReference>
<evidence type="ECO:0000313" key="3">
    <source>
        <dbReference type="Proteomes" id="UP000309594"/>
    </source>
</evidence>
<dbReference type="EMBL" id="SWDX01000002">
    <property type="protein sequence ID" value="TKC64114.1"/>
    <property type="molecule type" value="Genomic_DNA"/>
</dbReference>
<dbReference type="RefSeq" id="WP_136879651.1">
    <property type="nucleotide sequence ID" value="NZ_SWDX01000002.1"/>
</dbReference>
<gene>
    <name evidence="2" type="ORF">FBD94_07180</name>
</gene>
<protein>
    <submittedName>
        <fullName evidence="2">DUF3347 domain-containing protein</fullName>
    </submittedName>
</protein>
<feature type="domain" description="DUF3347" evidence="1">
    <location>
        <begin position="51"/>
        <end position="126"/>
    </location>
</feature>
<comment type="caution">
    <text evidence="2">The sequence shown here is derived from an EMBL/GenBank/DDBJ whole genome shotgun (WGS) entry which is preliminary data.</text>
</comment>
<proteinExistence type="predicted"/>
<dbReference type="Pfam" id="PF11827">
    <property type="entry name" value="DUF3347"/>
    <property type="match status" value="1"/>
</dbReference>